<accession>A0A644TMR2</accession>
<sequence length="111" mass="11834">MLGNKLHVKKGDNVVVLSGKDKGKKGKIVEALPKKGKVVVEGVNKVKRHTKPSQAIPQGGIIVKEAAIHSSKVMLVCPACNTPTRIKKSSLANGSMARTCKHCGEIVDKEK</sequence>
<dbReference type="GO" id="GO:0005840">
    <property type="term" value="C:ribosome"/>
    <property type="evidence" value="ECO:0007669"/>
    <property type="project" value="UniProtKB-KW"/>
</dbReference>
<comment type="similarity">
    <text evidence="1">Belongs to the universal ribosomal protein uL24 family.</text>
</comment>
<dbReference type="SMART" id="SM00739">
    <property type="entry name" value="KOW"/>
    <property type="match status" value="1"/>
</dbReference>
<comment type="caution">
    <text evidence="7">The sequence shown here is derived from an EMBL/GenBank/DDBJ whole genome shotgun (WGS) entry which is preliminary data.</text>
</comment>
<organism evidence="7">
    <name type="scientific">bioreactor metagenome</name>
    <dbReference type="NCBI Taxonomy" id="1076179"/>
    <lineage>
        <taxon>unclassified sequences</taxon>
        <taxon>metagenomes</taxon>
        <taxon>ecological metagenomes</taxon>
    </lineage>
</organism>
<gene>
    <name evidence="7" type="primary">rplX_6</name>
    <name evidence="7" type="ORF">SDC9_13913</name>
</gene>
<dbReference type="Pfam" id="PF00467">
    <property type="entry name" value="KOW"/>
    <property type="match status" value="1"/>
</dbReference>
<dbReference type="Pfam" id="PF17136">
    <property type="entry name" value="ribosomal_L24"/>
    <property type="match status" value="1"/>
</dbReference>
<evidence type="ECO:0000313" key="7">
    <source>
        <dbReference type="EMBL" id="MPL68200.1"/>
    </source>
</evidence>
<dbReference type="AlphaFoldDB" id="A0A644TMR2"/>
<proteinExistence type="inferred from homology"/>
<dbReference type="InterPro" id="IPR014722">
    <property type="entry name" value="Rib_uL2_dom2"/>
</dbReference>
<dbReference type="InterPro" id="IPR041988">
    <property type="entry name" value="Ribosomal_uL24_KOW"/>
</dbReference>
<evidence type="ECO:0000256" key="3">
    <source>
        <dbReference type="ARBA" id="ARBA00022884"/>
    </source>
</evidence>
<keyword evidence="2" id="KW-0699">rRNA-binding</keyword>
<protein>
    <submittedName>
        <fullName evidence="7">50S ribosomal protein L24</fullName>
    </submittedName>
</protein>
<keyword evidence="5" id="KW-0687">Ribonucleoprotein</keyword>
<dbReference type="CDD" id="cd06089">
    <property type="entry name" value="KOW_RPL26"/>
    <property type="match status" value="1"/>
</dbReference>
<dbReference type="InterPro" id="IPR057264">
    <property type="entry name" value="Ribosomal_uL24_C"/>
</dbReference>
<dbReference type="FunFam" id="2.30.30.30:FF:000004">
    <property type="entry name" value="50S ribosomal protein L24"/>
    <property type="match status" value="1"/>
</dbReference>
<evidence type="ECO:0000259" key="6">
    <source>
        <dbReference type="SMART" id="SM00739"/>
    </source>
</evidence>
<dbReference type="InterPro" id="IPR003256">
    <property type="entry name" value="Ribosomal_uL24"/>
</dbReference>
<evidence type="ECO:0000256" key="5">
    <source>
        <dbReference type="ARBA" id="ARBA00023274"/>
    </source>
</evidence>
<feature type="domain" description="KOW" evidence="6">
    <location>
        <begin position="7"/>
        <end position="34"/>
    </location>
</feature>
<evidence type="ECO:0000256" key="2">
    <source>
        <dbReference type="ARBA" id="ARBA00022730"/>
    </source>
</evidence>
<keyword evidence="4 7" id="KW-0689">Ribosomal protein</keyword>
<keyword evidence="3" id="KW-0694">RNA-binding</keyword>
<evidence type="ECO:0000256" key="1">
    <source>
        <dbReference type="ARBA" id="ARBA00010618"/>
    </source>
</evidence>
<dbReference type="NCBIfam" id="TIGR01079">
    <property type="entry name" value="rplX_bact"/>
    <property type="match status" value="1"/>
</dbReference>
<dbReference type="GO" id="GO:0003735">
    <property type="term" value="F:structural constituent of ribosome"/>
    <property type="evidence" value="ECO:0007669"/>
    <property type="project" value="InterPro"/>
</dbReference>
<dbReference type="Gene3D" id="2.30.30.30">
    <property type="match status" value="1"/>
</dbReference>
<name>A0A644TMR2_9ZZZZ</name>
<dbReference type="InterPro" id="IPR005824">
    <property type="entry name" value="KOW"/>
</dbReference>
<dbReference type="GO" id="GO:0019843">
    <property type="term" value="F:rRNA binding"/>
    <property type="evidence" value="ECO:0007669"/>
    <property type="project" value="UniProtKB-KW"/>
</dbReference>
<dbReference type="InterPro" id="IPR008991">
    <property type="entry name" value="Translation_prot_SH3-like_sf"/>
</dbReference>
<dbReference type="PANTHER" id="PTHR12903">
    <property type="entry name" value="MITOCHONDRIAL RIBOSOMAL PROTEIN L24"/>
    <property type="match status" value="1"/>
</dbReference>
<dbReference type="SUPFAM" id="SSF50104">
    <property type="entry name" value="Translation proteins SH3-like domain"/>
    <property type="match status" value="1"/>
</dbReference>
<evidence type="ECO:0000256" key="4">
    <source>
        <dbReference type="ARBA" id="ARBA00022980"/>
    </source>
</evidence>
<dbReference type="InterPro" id="IPR005825">
    <property type="entry name" value="Ribosomal_uL24_CS"/>
</dbReference>
<dbReference type="PROSITE" id="PS01108">
    <property type="entry name" value="RIBOSOMAL_L24"/>
    <property type="match status" value="1"/>
</dbReference>
<dbReference type="GO" id="GO:0006412">
    <property type="term" value="P:translation"/>
    <property type="evidence" value="ECO:0007669"/>
    <property type="project" value="InterPro"/>
</dbReference>
<dbReference type="HAMAP" id="MF_01326_B">
    <property type="entry name" value="Ribosomal_uL24_B"/>
    <property type="match status" value="1"/>
</dbReference>
<dbReference type="EMBL" id="VSSQ01000040">
    <property type="protein sequence ID" value="MPL68200.1"/>
    <property type="molecule type" value="Genomic_DNA"/>
</dbReference>
<reference evidence="7" key="1">
    <citation type="submission" date="2019-08" db="EMBL/GenBank/DDBJ databases">
        <authorList>
            <person name="Kucharzyk K."/>
            <person name="Murdoch R.W."/>
            <person name="Higgins S."/>
            <person name="Loffler F."/>
        </authorList>
    </citation>
    <scope>NUCLEOTIDE SEQUENCE</scope>
</reference>
<dbReference type="GO" id="GO:1990904">
    <property type="term" value="C:ribonucleoprotein complex"/>
    <property type="evidence" value="ECO:0007669"/>
    <property type="project" value="UniProtKB-KW"/>
</dbReference>